<dbReference type="AlphaFoldDB" id="A0AAP0R9Z2"/>
<evidence type="ECO:0000313" key="2">
    <source>
        <dbReference type="Proteomes" id="UP001415857"/>
    </source>
</evidence>
<protein>
    <submittedName>
        <fullName evidence="1">Uncharacterized protein</fullName>
    </submittedName>
</protein>
<reference evidence="1 2" key="1">
    <citation type="journal article" date="2024" name="Plant J.">
        <title>Genome sequences and population genomics reveal climatic adaptation and genomic divergence between two closely related sweetgum species.</title>
        <authorList>
            <person name="Xu W.Q."/>
            <person name="Ren C.Q."/>
            <person name="Zhang X.Y."/>
            <person name="Comes H.P."/>
            <person name="Liu X.H."/>
            <person name="Li Y.G."/>
            <person name="Kettle C.J."/>
            <person name="Jalonen R."/>
            <person name="Gaisberger H."/>
            <person name="Ma Y.Z."/>
            <person name="Qiu Y.X."/>
        </authorList>
    </citation>
    <scope>NUCLEOTIDE SEQUENCE [LARGE SCALE GENOMIC DNA]</scope>
    <source>
        <strain evidence="1">Hangzhou</strain>
    </source>
</reference>
<organism evidence="1 2">
    <name type="scientific">Liquidambar formosana</name>
    <name type="common">Formosan gum</name>
    <dbReference type="NCBI Taxonomy" id="63359"/>
    <lineage>
        <taxon>Eukaryota</taxon>
        <taxon>Viridiplantae</taxon>
        <taxon>Streptophyta</taxon>
        <taxon>Embryophyta</taxon>
        <taxon>Tracheophyta</taxon>
        <taxon>Spermatophyta</taxon>
        <taxon>Magnoliopsida</taxon>
        <taxon>eudicotyledons</taxon>
        <taxon>Gunneridae</taxon>
        <taxon>Pentapetalae</taxon>
        <taxon>Saxifragales</taxon>
        <taxon>Altingiaceae</taxon>
        <taxon>Liquidambar</taxon>
    </lineage>
</organism>
<comment type="caution">
    <text evidence="1">The sequence shown here is derived from an EMBL/GenBank/DDBJ whole genome shotgun (WGS) entry which is preliminary data.</text>
</comment>
<dbReference type="EMBL" id="JBBPBK010000012">
    <property type="protein sequence ID" value="KAK9273511.1"/>
    <property type="molecule type" value="Genomic_DNA"/>
</dbReference>
<keyword evidence="2" id="KW-1185">Reference proteome</keyword>
<gene>
    <name evidence="1" type="ORF">L1049_018321</name>
</gene>
<sequence length="104" mass="11891">MLVKMLRKTIIFRTSARSTSTLIYMFFDPYLCSKDPCIDGFLKTTPKLKLKWSSKTFYHISMISVDKIEGKICQIVLGELQQMARKGPSRPSGESLPIVQICKK</sequence>
<accession>A0AAP0R9Z2</accession>
<name>A0AAP0R9Z2_LIQFO</name>
<proteinExistence type="predicted"/>
<evidence type="ECO:0000313" key="1">
    <source>
        <dbReference type="EMBL" id="KAK9273511.1"/>
    </source>
</evidence>
<dbReference type="Proteomes" id="UP001415857">
    <property type="component" value="Unassembled WGS sequence"/>
</dbReference>